<protein>
    <submittedName>
        <fullName evidence="1">Uncharacterized protein</fullName>
    </submittedName>
</protein>
<proteinExistence type="predicted"/>
<dbReference type="AlphaFoldDB" id="A0A498JVD6"/>
<gene>
    <name evidence="1" type="ORF">DVH24_007758</name>
</gene>
<organism evidence="1 2">
    <name type="scientific">Malus domestica</name>
    <name type="common">Apple</name>
    <name type="synonym">Pyrus malus</name>
    <dbReference type="NCBI Taxonomy" id="3750"/>
    <lineage>
        <taxon>Eukaryota</taxon>
        <taxon>Viridiplantae</taxon>
        <taxon>Streptophyta</taxon>
        <taxon>Embryophyta</taxon>
        <taxon>Tracheophyta</taxon>
        <taxon>Spermatophyta</taxon>
        <taxon>Magnoliopsida</taxon>
        <taxon>eudicotyledons</taxon>
        <taxon>Gunneridae</taxon>
        <taxon>Pentapetalae</taxon>
        <taxon>rosids</taxon>
        <taxon>fabids</taxon>
        <taxon>Rosales</taxon>
        <taxon>Rosaceae</taxon>
        <taxon>Amygdaloideae</taxon>
        <taxon>Maleae</taxon>
        <taxon>Malus</taxon>
    </lineage>
</organism>
<evidence type="ECO:0000313" key="2">
    <source>
        <dbReference type="Proteomes" id="UP000290289"/>
    </source>
</evidence>
<dbReference type="EMBL" id="RDQH01000331">
    <property type="protein sequence ID" value="RXH97412.1"/>
    <property type="molecule type" value="Genomic_DNA"/>
</dbReference>
<keyword evidence="2" id="KW-1185">Reference proteome</keyword>
<reference evidence="1 2" key="1">
    <citation type="submission" date="2018-10" db="EMBL/GenBank/DDBJ databases">
        <title>A high-quality apple genome assembly.</title>
        <authorList>
            <person name="Hu J."/>
        </authorList>
    </citation>
    <scope>NUCLEOTIDE SEQUENCE [LARGE SCALE GENOMIC DNA]</scope>
    <source>
        <strain evidence="2">cv. HFTH1</strain>
        <tissue evidence="1">Young leaf</tissue>
    </source>
</reference>
<sequence length="140" mass="16072">MEAIVGFEILQQQQSLFPLSGVGYMNPRTPLHSAFISHVQTPVTDFLSSFLQFRLLLLYHGYPHSKSYHFSCAHTSNEAFSSPLHPFYLRVDASPSNISFNDIRQSHNMTDALFHFIHPTCILWLRSPSNSPFFCKIDPR</sequence>
<evidence type="ECO:0000313" key="1">
    <source>
        <dbReference type="EMBL" id="RXH97412.1"/>
    </source>
</evidence>
<comment type="caution">
    <text evidence="1">The sequence shown here is derived from an EMBL/GenBank/DDBJ whole genome shotgun (WGS) entry which is preliminary data.</text>
</comment>
<accession>A0A498JVD6</accession>
<name>A0A498JVD6_MALDO</name>
<dbReference type="Proteomes" id="UP000290289">
    <property type="component" value="Chromosome 5"/>
</dbReference>